<evidence type="ECO:0000313" key="3">
    <source>
        <dbReference type="Proteomes" id="UP000565286"/>
    </source>
</evidence>
<dbReference type="EMBL" id="JACIDV010000004">
    <property type="protein sequence ID" value="MBB3945886.1"/>
    <property type="molecule type" value="Genomic_DNA"/>
</dbReference>
<comment type="caution">
    <text evidence="2">The sequence shown here is derived from an EMBL/GenBank/DDBJ whole genome shotgun (WGS) entry which is preliminary data.</text>
</comment>
<organism evidence="2 3">
    <name type="scientific">Rhizobium skierniewicense</name>
    <dbReference type="NCBI Taxonomy" id="984260"/>
    <lineage>
        <taxon>Bacteria</taxon>
        <taxon>Pseudomonadati</taxon>
        <taxon>Pseudomonadota</taxon>
        <taxon>Alphaproteobacteria</taxon>
        <taxon>Hyphomicrobiales</taxon>
        <taxon>Rhizobiaceae</taxon>
        <taxon>Rhizobium/Agrobacterium group</taxon>
        <taxon>Rhizobium</taxon>
    </lineage>
</organism>
<protein>
    <submittedName>
        <fullName evidence="2">Uncharacterized protein</fullName>
    </submittedName>
</protein>
<proteinExistence type="predicted"/>
<gene>
    <name evidence="2" type="ORF">GGQ73_001821</name>
</gene>
<dbReference type="RefSeq" id="WP_183895638.1">
    <property type="nucleotide sequence ID" value="NZ_JACIDV010000004.1"/>
</dbReference>
<keyword evidence="3" id="KW-1185">Reference proteome</keyword>
<accession>A0A7W6CES9</accession>
<feature type="compositionally biased region" description="Basic and acidic residues" evidence="1">
    <location>
        <begin position="187"/>
        <end position="199"/>
    </location>
</feature>
<evidence type="ECO:0000256" key="1">
    <source>
        <dbReference type="SAM" id="MobiDB-lite"/>
    </source>
</evidence>
<evidence type="ECO:0000313" key="2">
    <source>
        <dbReference type="EMBL" id="MBB3945886.1"/>
    </source>
</evidence>
<dbReference type="Proteomes" id="UP000565286">
    <property type="component" value="Unassembled WGS sequence"/>
</dbReference>
<name>A0A7W6CES9_9HYPH</name>
<reference evidence="2 3" key="1">
    <citation type="submission" date="2020-08" db="EMBL/GenBank/DDBJ databases">
        <title>Genomic Encyclopedia of Type Strains, Phase IV (KMG-IV): sequencing the most valuable type-strain genomes for metagenomic binning, comparative biology and taxonomic classification.</title>
        <authorList>
            <person name="Goeker M."/>
        </authorList>
    </citation>
    <scope>NUCLEOTIDE SEQUENCE [LARGE SCALE GENOMIC DNA]</scope>
    <source>
        <strain evidence="2 3">DSM 26438</strain>
    </source>
</reference>
<feature type="region of interest" description="Disordered" evidence="1">
    <location>
        <begin position="187"/>
        <end position="209"/>
    </location>
</feature>
<dbReference type="AlphaFoldDB" id="A0A7W6CES9"/>
<sequence>MAFVIYSGRLRSKLVRYDNDGDPQVEDVRLYRGRLIQASKTFDLTPLIIDTINGGGTLSSFAEAREYLSSIDGLFDFKMLADSRSRTSAVFDTVVIRDDYKDSIRNLVNKIKVRIDSADLGTQKQESLFIKLNLFLKELDNERTKLTALMAAFVQVSGSVGEAAEKLGPAVDLFERVMKAVGLGSREMRGLPKSDEEQKLLPPPENLEE</sequence>